<feature type="compositionally biased region" description="Polar residues" evidence="1">
    <location>
        <begin position="859"/>
        <end position="910"/>
    </location>
</feature>
<feature type="region of interest" description="Disordered" evidence="1">
    <location>
        <begin position="154"/>
        <end position="382"/>
    </location>
</feature>
<dbReference type="EMBL" id="ML179121">
    <property type="protein sequence ID" value="THU99319.1"/>
    <property type="molecule type" value="Genomic_DNA"/>
</dbReference>
<feature type="compositionally biased region" description="Polar residues" evidence="1">
    <location>
        <begin position="199"/>
        <end position="216"/>
    </location>
</feature>
<feature type="compositionally biased region" description="Polar residues" evidence="1">
    <location>
        <begin position="366"/>
        <end position="382"/>
    </location>
</feature>
<feature type="region of interest" description="Disordered" evidence="1">
    <location>
        <begin position="691"/>
        <end position="723"/>
    </location>
</feature>
<dbReference type="OrthoDB" id="3058872at2759"/>
<sequence length="956" mass="101200">MPQTSSATQDPSSSLLFAPVLQDKSIGGITTTQSTMDPSYRSASRVDFRRGESSSALKTSVPQPASGVQAALIFAPTPREKNTTGNNGQIATAPSGTEPTYRSASRADFRKGEKSLPSKTTTGPQILETSDPSPMTVGAVSSYAPYDSASRLIGSQQGSFSENPPATSISQKMVRDNETKARNGTDSPYSQLKKDEKSSPVSNIMLSNKPQISPSWPNRMPESVPQQGYNMHVTPPTPVKRTPSGDQNGQPLADSLRYNIESPLNSFKNANTAGTTRRSGDPNENMRPQITSGDNSTRPVDRSSVNPLPEYPQESFAQRAVPIKASQHKAEHEARTSPSYPIQSMVDPANSGIKFPAREDRGANYSIGTPKQSSPQFNVSLTSNGRGRVVSISASNDGSPLNRIVSEVTAGSNNPSPRRVSEHVGYSPSARPPMIGGRSLSTDSGTAALARPEVSHFSTSKNAPPSGSSPGSRRVEPDRHLQTVQPATNANADNAYPTAPSHSTQYPNNVSMTQQPGPPYGGMVSSAKPHGFSSASTQAQFSLSQQQQAFNGILSTKPHNLSSVSAQVHPSVPQQQLGQSSNGTANPKSYSFSSASAHAYPNTQNSGPINSGSAALRAGFSSASAQAYPAISQHTGQANVGTDARSYPNMSSASAQAYPATAQHAGQVHINTDVRPHLGMSSASGQLNMYQQAGNPATTSGKPQTVQSTPIPTTGRHMADPSRERLNQNSAMSAIANPYRHPKLAELLSDEPQRPLLSSHADAPYSEYQNAQAGISQGIPQQSSGHPSFQPSPVSRAISAAVKTPSDEVDSQLPGGNPPSAAGFYGSFSSRYSPPKYNSTVSASSRRQHDASQKDHAMASSTLKSNDFRTMSTQPPLSNPITLPTTSDLQRGTANVNVSENFVSSHQQTPFERPPSSRPNDYSYKPADNPIVSTSTSVNGRVRSSAQVGFSRTKES</sequence>
<feature type="compositionally biased region" description="Polar residues" evidence="1">
    <location>
        <begin position="777"/>
        <end position="793"/>
    </location>
</feature>
<feature type="compositionally biased region" description="Basic and acidic residues" evidence="1">
    <location>
        <begin position="173"/>
        <end position="183"/>
    </location>
</feature>
<feature type="compositionally biased region" description="Polar residues" evidence="1">
    <location>
        <begin position="83"/>
        <end position="103"/>
    </location>
</feature>
<feature type="region of interest" description="Disordered" evidence="1">
    <location>
        <begin position="777"/>
        <end position="956"/>
    </location>
</feature>
<feature type="compositionally biased region" description="Polar residues" evidence="1">
    <location>
        <begin position="53"/>
        <end position="63"/>
    </location>
</feature>
<evidence type="ECO:0000313" key="3">
    <source>
        <dbReference type="Proteomes" id="UP000297245"/>
    </source>
</evidence>
<evidence type="ECO:0000256" key="1">
    <source>
        <dbReference type="SAM" id="MobiDB-lite"/>
    </source>
</evidence>
<feature type="compositionally biased region" description="Low complexity" evidence="1">
    <location>
        <begin position="589"/>
        <end position="600"/>
    </location>
</feature>
<feature type="compositionally biased region" description="Polar residues" evidence="1">
    <location>
        <begin position="500"/>
        <end position="515"/>
    </location>
</feature>
<feature type="compositionally biased region" description="Polar residues" evidence="1">
    <location>
        <begin position="691"/>
        <end position="712"/>
    </location>
</feature>
<dbReference type="Proteomes" id="UP000297245">
    <property type="component" value="Unassembled WGS sequence"/>
</dbReference>
<keyword evidence="3" id="KW-1185">Reference proteome</keyword>
<feature type="compositionally biased region" description="Polar residues" evidence="1">
    <location>
        <begin position="286"/>
        <end position="306"/>
    </location>
</feature>
<feature type="compositionally biased region" description="Polar residues" evidence="1">
    <location>
        <begin position="562"/>
        <end position="588"/>
    </location>
</feature>
<feature type="compositionally biased region" description="Basic and acidic residues" evidence="1">
    <location>
        <begin position="105"/>
        <end position="116"/>
    </location>
</feature>
<accession>A0A4S8MA83</accession>
<evidence type="ECO:0000313" key="2">
    <source>
        <dbReference type="EMBL" id="THU99319.1"/>
    </source>
</evidence>
<feature type="region of interest" description="Disordered" evidence="1">
    <location>
        <begin position="634"/>
        <end position="660"/>
    </location>
</feature>
<feature type="compositionally biased region" description="Polar residues" evidence="1">
    <location>
        <begin position="482"/>
        <end position="492"/>
    </location>
</feature>
<feature type="compositionally biased region" description="Polar residues" evidence="1">
    <location>
        <begin position="931"/>
        <end position="950"/>
    </location>
</feature>
<feature type="region of interest" description="Disordered" evidence="1">
    <location>
        <begin position="406"/>
        <end position="540"/>
    </location>
</feature>
<reference evidence="2 3" key="1">
    <citation type="journal article" date="2019" name="Nat. Ecol. Evol.">
        <title>Megaphylogeny resolves global patterns of mushroom evolution.</title>
        <authorList>
            <person name="Varga T."/>
            <person name="Krizsan K."/>
            <person name="Foldi C."/>
            <person name="Dima B."/>
            <person name="Sanchez-Garcia M."/>
            <person name="Sanchez-Ramirez S."/>
            <person name="Szollosi G.J."/>
            <person name="Szarkandi J.G."/>
            <person name="Papp V."/>
            <person name="Albert L."/>
            <person name="Andreopoulos W."/>
            <person name="Angelini C."/>
            <person name="Antonin V."/>
            <person name="Barry K.W."/>
            <person name="Bougher N.L."/>
            <person name="Buchanan P."/>
            <person name="Buyck B."/>
            <person name="Bense V."/>
            <person name="Catcheside P."/>
            <person name="Chovatia M."/>
            <person name="Cooper J."/>
            <person name="Damon W."/>
            <person name="Desjardin D."/>
            <person name="Finy P."/>
            <person name="Geml J."/>
            <person name="Haridas S."/>
            <person name="Hughes K."/>
            <person name="Justo A."/>
            <person name="Karasinski D."/>
            <person name="Kautmanova I."/>
            <person name="Kiss B."/>
            <person name="Kocsube S."/>
            <person name="Kotiranta H."/>
            <person name="LaButti K.M."/>
            <person name="Lechner B.E."/>
            <person name="Liimatainen K."/>
            <person name="Lipzen A."/>
            <person name="Lukacs Z."/>
            <person name="Mihaltcheva S."/>
            <person name="Morgado L.N."/>
            <person name="Niskanen T."/>
            <person name="Noordeloos M.E."/>
            <person name="Ohm R.A."/>
            <person name="Ortiz-Santana B."/>
            <person name="Ovrebo C."/>
            <person name="Racz N."/>
            <person name="Riley R."/>
            <person name="Savchenko A."/>
            <person name="Shiryaev A."/>
            <person name="Soop K."/>
            <person name="Spirin V."/>
            <person name="Szebenyi C."/>
            <person name="Tomsovsky M."/>
            <person name="Tulloss R.E."/>
            <person name="Uehling J."/>
            <person name="Grigoriev I.V."/>
            <person name="Vagvolgyi C."/>
            <person name="Papp T."/>
            <person name="Martin F.M."/>
            <person name="Miettinen O."/>
            <person name="Hibbett D.S."/>
            <person name="Nagy L.G."/>
        </authorList>
    </citation>
    <scope>NUCLEOTIDE SEQUENCE [LARGE SCALE GENOMIC DNA]</scope>
    <source>
        <strain evidence="2 3">CBS 962.96</strain>
    </source>
</reference>
<organism evidence="2 3">
    <name type="scientific">Dendrothele bispora (strain CBS 962.96)</name>
    <dbReference type="NCBI Taxonomy" id="1314807"/>
    <lineage>
        <taxon>Eukaryota</taxon>
        <taxon>Fungi</taxon>
        <taxon>Dikarya</taxon>
        <taxon>Basidiomycota</taxon>
        <taxon>Agaricomycotina</taxon>
        <taxon>Agaricomycetes</taxon>
        <taxon>Agaricomycetidae</taxon>
        <taxon>Agaricales</taxon>
        <taxon>Agaricales incertae sedis</taxon>
        <taxon>Dendrothele</taxon>
    </lineage>
</organism>
<feature type="compositionally biased region" description="Polar residues" evidence="1">
    <location>
        <begin position="117"/>
        <end position="133"/>
    </location>
</feature>
<protein>
    <submittedName>
        <fullName evidence="2">Uncharacterized protein</fullName>
    </submittedName>
</protein>
<feature type="compositionally biased region" description="Polar residues" evidence="1">
    <location>
        <begin position="154"/>
        <end position="171"/>
    </location>
</feature>
<dbReference type="AlphaFoldDB" id="A0A4S8MA83"/>
<gene>
    <name evidence="2" type="ORF">K435DRAFT_498633</name>
</gene>
<feature type="compositionally biased region" description="Polar residues" evidence="1">
    <location>
        <begin position="28"/>
        <end position="37"/>
    </location>
</feature>
<name>A0A4S8MA83_DENBC</name>
<feature type="compositionally biased region" description="Polar residues" evidence="1">
    <location>
        <begin position="262"/>
        <end position="277"/>
    </location>
</feature>
<feature type="region of interest" description="Disordered" evidence="1">
    <location>
        <begin position="22"/>
        <end position="142"/>
    </location>
</feature>
<feature type="region of interest" description="Disordered" evidence="1">
    <location>
        <begin position="562"/>
        <end position="608"/>
    </location>
</feature>
<feature type="compositionally biased region" description="Polar residues" evidence="1">
    <location>
        <begin position="827"/>
        <end position="845"/>
    </location>
</feature>
<proteinExistence type="predicted"/>
<feature type="compositionally biased region" description="Basic and acidic residues" evidence="1">
    <location>
        <begin position="847"/>
        <end position="857"/>
    </location>
</feature>